<name>A0A9K3IP64_HELAN</name>
<gene>
    <name evidence="1" type="ORF">HanXRQr2_Chr07g0316991</name>
</gene>
<dbReference type="Proteomes" id="UP000215914">
    <property type="component" value="Unassembled WGS sequence"/>
</dbReference>
<sequence length="96" mass="10130">MVGHRSRVTAFWCKTLTSTDLHAVDLSDPSIGTSCLLRPPTLIRPPEKNPVPWLSIAWLKPTPRTAVATVMAAALAGVKFSVAGGGNLTVIPPLST</sequence>
<dbReference type="Gramene" id="mRNA:HanXRQr2_Chr07g0316991">
    <property type="protein sequence ID" value="CDS:HanXRQr2_Chr07g0316991.1"/>
    <property type="gene ID" value="HanXRQr2_Chr07g0316991"/>
</dbReference>
<dbReference type="AlphaFoldDB" id="A0A9K3IP64"/>
<organism evidence="1 2">
    <name type="scientific">Helianthus annuus</name>
    <name type="common">Common sunflower</name>
    <dbReference type="NCBI Taxonomy" id="4232"/>
    <lineage>
        <taxon>Eukaryota</taxon>
        <taxon>Viridiplantae</taxon>
        <taxon>Streptophyta</taxon>
        <taxon>Embryophyta</taxon>
        <taxon>Tracheophyta</taxon>
        <taxon>Spermatophyta</taxon>
        <taxon>Magnoliopsida</taxon>
        <taxon>eudicotyledons</taxon>
        <taxon>Gunneridae</taxon>
        <taxon>Pentapetalae</taxon>
        <taxon>asterids</taxon>
        <taxon>campanulids</taxon>
        <taxon>Asterales</taxon>
        <taxon>Asteraceae</taxon>
        <taxon>Asteroideae</taxon>
        <taxon>Heliantheae alliance</taxon>
        <taxon>Heliantheae</taxon>
        <taxon>Helianthus</taxon>
    </lineage>
</organism>
<reference evidence="1" key="1">
    <citation type="journal article" date="2017" name="Nature">
        <title>The sunflower genome provides insights into oil metabolism, flowering and Asterid evolution.</title>
        <authorList>
            <person name="Badouin H."/>
            <person name="Gouzy J."/>
            <person name="Grassa C.J."/>
            <person name="Murat F."/>
            <person name="Staton S.E."/>
            <person name="Cottret L."/>
            <person name="Lelandais-Briere C."/>
            <person name="Owens G.L."/>
            <person name="Carrere S."/>
            <person name="Mayjonade B."/>
            <person name="Legrand L."/>
            <person name="Gill N."/>
            <person name="Kane N.C."/>
            <person name="Bowers J.E."/>
            <person name="Hubner S."/>
            <person name="Bellec A."/>
            <person name="Berard A."/>
            <person name="Berges H."/>
            <person name="Blanchet N."/>
            <person name="Boniface M.C."/>
            <person name="Brunel D."/>
            <person name="Catrice O."/>
            <person name="Chaidir N."/>
            <person name="Claudel C."/>
            <person name="Donnadieu C."/>
            <person name="Faraut T."/>
            <person name="Fievet G."/>
            <person name="Helmstetter N."/>
            <person name="King M."/>
            <person name="Knapp S.J."/>
            <person name="Lai Z."/>
            <person name="Le Paslier M.C."/>
            <person name="Lippi Y."/>
            <person name="Lorenzon L."/>
            <person name="Mandel J.R."/>
            <person name="Marage G."/>
            <person name="Marchand G."/>
            <person name="Marquand E."/>
            <person name="Bret-Mestries E."/>
            <person name="Morien E."/>
            <person name="Nambeesan S."/>
            <person name="Nguyen T."/>
            <person name="Pegot-Espagnet P."/>
            <person name="Pouilly N."/>
            <person name="Raftis F."/>
            <person name="Sallet E."/>
            <person name="Schiex T."/>
            <person name="Thomas J."/>
            <person name="Vandecasteele C."/>
            <person name="Vares D."/>
            <person name="Vear F."/>
            <person name="Vautrin S."/>
            <person name="Crespi M."/>
            <person name="Mangin B."/>
            <person name="Burke J.M."/>
            <person name="Salse J."/>
            <person name="Munos S."/>
            <person name="Vincourt P."/>
            <person name="Rieseberg L.H."/>
            <person name="Langlade N.B."/>
        </authorList>
    </citation>
    <scope>NUCLEOTIDE SEQUENCE</scope>
    <source>
        <tissue evidence="1">Leaves</tissue>
    </source>
</reference>
<comment type="caution">
    <text evidence="1">The sequence shown here is derived from an EMBL/GenBank/DDBJ whole genome shotgun (WGS) entry which is preliminary data.</text>
</comment>
<proteinExistence type="predicted"/>
<reference evidence="1" key="2">
    <citation type="submission" date="2020-06" db="EMBL/GenBank/DDBJ databases">
        <title>Helianthus annuus Genome sequencing and assembly Release 2.</title>
        <authorList>
            <person name="Gouzy J."/>
            <person name="Langlade N."/>
            <person name="Munos S."/>
        </authorList>
    </citation>
    <scope>NUCLEOTIDE SEQUENCE</scope>
    <source>
        <tissue evidence="1">Leaves</tissue>
    </source>
</reference>
<evidence type="ECO:0000313" key="1">
    <source>
        <dbReference type="EMBL" id="KAF5800529.1"/>
    </source>
</evidence>
<protein>
    <submittedName>
        <fullName evidence="1">Uncharacterized protein</fullName>
    </submittedName>
</protein>
<accession>A0A9K3IP64</accession>
<evidence type="ECO:0000313" key="2">
    <source>
        <dbReference type="Proteomes" id="UP000215914"/>
    </source>
</evidence>
<keyword evidence="2" id="KW-1185">Reference proteome</keyword>
<dbReference type="EMBL" id="MNCJ02000322">
    <property type="protein sequence ID" value="KAF5800529.1"/>
    <property type="molecule type" value="Genomic_DNA"/>
</dbReference>